<dbReference type="InterPro" id="IPR039426">
    <property type="entry name" value="TonB-dep_rcpt-like"/>
</dbReference>
<dbReference type="Pfam" id="PF13620">
    <property type="entry name" value="CarboxypepD_reg"/>
    <property type="match status" value="1"/>
</dbReference>
<protein>
    <submittedName>
        <fullName evidence="12">TonB-dependent receptor</fullName>
    </submittedName>
</protein>
<dbReference type="InterPro" id="IPR012910">
    <property type="entry name" value="Plug_dom"/>
</dbReference>
<name>A0A939GHH3_9BACT</name>
<evidence type="ECO:0000256" key="9">
    <source>
        <dbReference type="SAM" id="SignalP"/>
    </source>
</evidence>
<reference evidence="12" key="1">
    <citation type="submission" date="2021-03" db="EMBL/GenBank/DDBJ databases">
        <title>Fibrella sp. HMF5335 genome sequencing and assembly.</title>
        <authorList>
            <person name="Kang H."/>
            <person name="Kim H."/>
            <person name="Bae S."/>
            <person name="Joh K."/>
        </authorList>
    </citation>
    <scope>NUCLEOTIDE SEQUENCE</scope>
    <source>
        <strain evidence="12">HMF5335</strain>
    </source>
</reference>
<evidence type="ECO:0000256" key="6">
    <source>
        <dbReference type="ARBA" id="ARBA00023136"/>
    </source>
</evidence>
<dbReference type="InterPro" id="IPR041700">
    <property type="entry name" value="OMP_b-brl_3"/>
</dbReference>
<sequence>MKNTLLLLWLTLVSLSAWAQTPTVPPEGTVVPDSLVKKKETPALPDSTTKQADSLNVTPADNQPAVLATGNITGMVLDSAGQGPVEFATVALLGPTTNRPITGTTTDAAGHFSFAHVPPGTYRLLISFVGYENQMASVFMVTPVKPDVTLPKLLLRSSHQTLSEVKVTAKRDLIEDREDRLVYNAGNDPTNSGGTAVDVMKKVPLLTVDPDGTLTLKGSTSIKVLVNGKPSSIMARSIGEALQMIPADAIKSVEVITAPSAKYDAEGTAGVINIITKSSLQGLVGGINATTGNRNHNLGANVNMRKDKTALTAYGGANLNQNDGGSYSLRRTLLPTQGSSVLEQSSTNRSLGGAAFGSFNLDYELDSTNQFGLDGSFNSGFRNGSSIRDTRYGSDDTRQPFRRYTDSPSTNNSLDGNVNYTRLFRRTDQQFTFLAQANRNKNDSRYSLNQYPLPQTEFINYRERNTNLNTTTEVTLQADYAHPFRKGKKTLEVGAKSISRTVASDYRLENATDSTAFQDVPSRANQFDYRQWVGSVYSSFRLVTPKRWSYTLGGRYEITHIDANFMSTKTAFASNYRNFLPNITFSKRFGTSQRIRLNYSQRIQRPQIFFLNPYINSIDPRNLSFGNPYLNPELAHSVELTYSTFTKKGLNINALLFTRLTNNAIERITTVDTTNVSYSTFQNIAKNATYGMNLFAAGRPYKNWQLNGSFGLNYNVLNSVALNIRNTNWNYRVTLNASVPLAQDYSIQANGSYNSPRIQLQGQSSGFYNYVLAFRKEFKPKQVVLTLNLENFLSRYNTIYNQFRTVQFITDGYNYNAYRNIRLSVNWRFGKMESKAPRAKKRISNDDGKSE</sequence>
<proteinExistence type="predicted"/>
<dbReference type="Pfam" id="PF14905">
    <property type="entry name" value="OMP_b-brl_3"/>
    <property type="match status" value="1"/>
</dbReference>
<evidence type="ECO:0000256" key="4">
    <source>
        <dbReference type="ARBA" id="ARBA00022692"/>
    </source>
</evidence>
<dbReference type="PANTHER" id="PTHR30069">
    <property type="entry name" value="TONB-DEPENDENT OUTER MEMBRANE RECEPTOR"/>
    <property type="match status" value="1"/>
</dbReference>
<evidence type="ECO:0000259" key="11">
    <source>
        <dbReference type="Pfam" id="PF14905"/>
    </source>
</evidence>
<feature type="compositionally biased region" description="Polar residues" evidence="8">
    <location>
        <begin position="46"/>
        <end position="57"/>
    </location>
</feature>
<accession>A0A939GHH3</accession>
<keyword evidence="13" id="KW-1185">Reference proteome</keyword>
<dbReference type="PANTHER" id="PTHR30069:SF29">
    <property type="entry name" value="HEMOGLOBIN AND HEMOGLOBIN-HAPTOGLOBIN-BINDING PROTEIN 1-RELATED"/>
    <property type="match status" value="1"/>
</dbReference>
<feature type="chain" id="PRO_5037787827" evidence="9">
    <location>
        <begin position="20"/>
        <end position="851"/>
    </location>
</feature>
<evidence type="ECO:0000313" key="12">
    <source>
        <dbReference type="EMBL" id="MBO0938416.1"/>
    </source>
</evidence>
<keyword evidence="12" id="KW-0675">Receptor</keyword>
<dbReference type="GO" id="GO:0044718">
    <property type="term" value="P:siderophore transmembrane transport"/>
    <property type="evidence" value="ECO:0007669"/>
    <property type="project" value="TreeGrafter"/>
</dbReference>
<evidence type="ECO:0000256" key="7">
    <source>
        <dbReference type="ARBA" id="ARBA00023237"/>
    </source>
</evidence>
<organism evidence="12 13">
    <name type="scientific">Fibrella rubiginis</name>
    <dbReference type="NCBI Taxonomy" id="2817060"/>
    <lineage>
        <taxon>Bacteria</taxon>
        <taxon>Pseudomonadati</taxon>
        <taxon>Bacteroidota</taxon>
        <taxon>Cytophagia</taxon>
        <taxon>Cytophagales</taxon>
        <taxon>Spirosomataceae</taxon>
        <taxon>Fibrella</taxon>
    </lineage>
</organism>
<feature type="domain" description="Outer membrane protein beta-barrel" evidence="11">
    <location>
        <begin position="424"/>
        <end position="827"/>
    </location>
</feature>
<evidence type="ECO:0000256" key="8">
    <source>
        <dbReference type="SAM" id="MobiDB-lite"/>
    </source>
</evidence>
<keyword evidence="5 9" id="KW-0732">Signal</keyword>
<evidence type="ECO:0000256" key="3">
    <source>
        <dbReference type="ARBA" id="ARBA00022452"/>
    </source>
</evidence>
<dbReference type="Pfam" id="PF07715">
    <property type="entry name" value="Plug"/>
    <property type="match status" value="1"/>
</dbReference>
<dbReference type="InterPro" id="IPR037066">
    <property type="entry name" value="Plug_dom_sf"/>
</dbReference>
<feature type="signal peptide" evidence="9">
    <location>
        <begin position="1"/>
        <end position="19"/>
    </location>
</feature>
<dbReference type="InterPro" id="IPR036942">
    <property type="entry name" value="Beta-barrel_TonB_sf"/>
</dbReference>
<feature type="compositionally biased region" description="Basic and acidic residues" evidence="8">
    <location>
        <begin position="388"/>
        <end position="405"/>
    </location>
</feature>
<feature type="domain" description="TonB-dependent receptor plug" evidence="10">
    <location>
        <begin position="200"/>
        <end position="271"/>
    </location>
</feature>
<keyword evidence="6" id="KW-0472">Membrane</keyword>
<dbReference type="Gene3D" id="2.40.170.20">
    <property type="entry name" value="TonB-dependent receptor, beta-barrel domain"/>
    <property type="match status" value="1"/>
</dbReference>
<feature type="region of interest" description="Disordered" evidence="8">
    <location>
        <begin position="388"/>
        <end position="416"/>
    </location>
</feature>
<dbReference type="EMBL" id="JAFMYV010000009">
    <property type="protein sequence ID" value="MBO0938416.1"/>
    <property type="molecule type" value="Genomic_DNA"/>
</dbReference>
<gene>
    <name evidence="12" type="ORF">J2I47_17825</name>
</gene>
<keyword evidence="4" id="KW-0812">Transmembrane</keyword>
<evidence type="ECO:0000259" key="10">
    <source>
        <dbReference type="Pfam" id="PF07715"/>
    </source>
</evidence>
<dbReference type="SUPFAM" id="SSF49464">
    <property type="entry name" value="Carboxypeptidase regulatory domain-like"/>
    <property type="match status" value="1"/>
</dbReference>
<evidence type="ECO:0000256" key="1">
    <source>
        <dbReference type="ARBA" id="ARBA00004571"/>
    </source>
</evidence>
<feature type="compositionally biased region" description="Polar residues" evidence="8">
    <location>
        <begin position="406"/>
        <end position="416"/>
    </location>
</feature>
<comment type="caution">
    <text evidence="12">The sequence shown here is derived from an EMBL/GenBank/DDBJ whole genome shotgun (WGS) entry which is preliminary data.</text>
</comment>
<keyword evidence="7" id="KW-0998">Cell outer membrane</keyword>
<comment type="subcellular location">
    <subcellularLocation>
        <location evidence="1">Cell outer membrane</location>
        <topology evidence="1">Multi-pass membrane protein</topology>
    </subcellularLocation>
</comment>
<dbReference type="GO" id="GO:0015344">
    <property type="term" value="F:siderophore uptake transmembrane transporter activity"/>
    <property type="evidence" value="ECO:0007669"/>
    <property type="project" value="TreeGrafter"/>
</dbReference>
<keyword evidence="2" id="KW-0813">Transport</keyword>
<keyword evidence="3" id="KW-1134">Transmembrane beta strand</keyword>
<evidence type="ECO:0000313" key="13">
    <source>
        <dbReference type="Proteomes" id="UP000664034"/>
    </source>
</evidence>
<dbReference type="GO" id="GO:0009279">
    <property type="term" value="C:cell outer membrane"/>
    <property type="evidence" value="ECO:0007669"/>
    <property type="project" value="UniProtKB-SubCell"/>
</dbReference>
<dbReference type="InterPro" id="IPR008969">
    <property type="entry name" value="CarboxyPept-like_regulatory"/>
</dbReference>
<dbReference type="Proteomes" id="UP000664034">
    <property type="component" value="Unassembled WGS sequence"/>
</dbReference>
<evidence type="ECO:0000256" key="2">
    <source>
        <dbReference type="ARBA" id="ARBA00022448"/>
    </source>
</evidence>
<dbReference type="SUPFAM" id="SSF56935">
    <property type="entry name" value="Porins"/>
    <property type="match status" value="1"/>
</dbReference>
<dbReference type="AlphaFoldDB" id="A0A939GHH3"/>
<feature type="compositionally biased region" description="Low complexity" evidence="8">
    <location>
        <begin position="23"/>
        <end position="32"/>
    </location>
</feature>
<dbReference type="Gene3D" id="2.170.130.10">
    <property type="entry name" value="TonB-dependent receptor, plug domain"/>
    <property type="match status" value="1"/>
</dbReference>
<feature type="region of interest" description="Disordered" evidence="8">
    <location>
        <begin position="23"/>
        <end position="57"/>
    </location>
</feature>
<evidence type="ECO:0000256" key="5">
    <source>
        <dbReference type="ARBA" id="ARBA00022729"/>
    </source>
</evidence>
<dbReference type="RefSeq" id="WP_207365950.1">
    <property type="nucleotide sequence ID" value="NZ_JAFMYV010000009.1"/>
</dbReference>
<dbReference type="Gene3D" id="2.60.40.1120">
    <property type="entry name" value="Carboxypeptidase-like, regulatory domain"/>
    <property type="match status" value="1"/>
</dbReference>